<sequence>MTGRQRARGGGVSGLWWDAGMASRVLYLLGSAAPPVLQTADIVVEAQRDGWDVCVGLTPTAAHWMKDELRSLERFSRHPVRSGYKLPGEPDAWPPATVALVAPATFNTVNQWAQGLTDKFVVGFASEAIGKGIPLVAMPCVNAAYARHPQFGRSLATLREVGVRVLYGPGGFEPNEPGRGRPDAFPWRLALDAASEAAGG</sequence>
<evidence type="ECO:0000313" key="2">
    <source>
        <dbReference type="EMBL" id="GAA2640764.1"/>
    </source>
</evidence>
<dbReference type="Proteomes" id="UP001501447">
    <property type="component" value="Unassembled WGS sequence"/>
</dbReference>
<feature type="domain" description="Flavoprotein" evidence="1">
    <location>
        <begin position="31"/>
        <end position="144"/>
    </location>
</feature>
<reference evidence="3" key="1">
    <citation type="journal article" date="2019" name="Int. J. Syst. Evol. Microbiol.">
        <title>The Global Catalogue of Microorganisms (GCM) 10K type strain sequencing project: providing services to taxonomists for standard genome sequencing and annotation.</title>
        <authorList>
            <consortium name="The Broad Institute Genomics Platform"/>
            <consortium name="The Broad Institute Genome Sequencing Center for Infectious Disease"/>
            <person name="Wu L."/>
            <person name="Ma J."/>
        </authorList>
    </citation>
    <scope>NUCLEOTIDE SEQUENCE [LARGE SCALE GENOMIC DNA]</scope>
    <source>
        <strain evidence="3">JCM 16373</strain>
    </source>
</reference>
<gene>
    <name evidence="2" type="ORF">GCM10009863_67450</name>
</gene>
<comment type="caution">
    <text evidence="2">The sequence shown here is derived from an EMBL/GenBank/DDBJ whole genome shotgun (WGS) entry which is preliminary data.</text>
</comment>
<evidence type="ECO:0000313" key="3">
    <source>
        <dbReference type="Proteomes" id="UP001501447"/>
    </source>
</evidence>
<accession>A0ABP6DEV7</accession>
<dbReference type="Pfam" id="PF02441">
    <property type="entry name" value="Flavoprotein"/>
    <property type="match status" value="1"/>
</dbReference>
<name>A0ABP6DEV7_9ACTN</name>
<dbReference type="InterPro" id="IPR036551">
    <property type="entry name" value="Flavin_trans-like"/>
</dbReference>
<evidence type="ECO:0000259" key="1">
    <source>
        <dbReference type="Pfam" id="PF02441"/>
    </source>
</evidence>
<dbReference type="SUPFAM" id="SSF52507">
    <property type="entry name" value="Homo-oligomeric flavin-containing Cys decarboxylases, HFCD"/>
    <property type="match status" value="1"/>
</dbReference>
<dbReference type="InterPro" id="IPR003382">
    <property type="entry name" value="Flavoprotein"/>
</dbReference>
<dbReference type="EMBL" id="BAAARJ010000042">
    <property type="protein sequence ID" value="GAA2640764.1"/>
    <property type="molecule type" value="Genomic_DNA"/>
</dbReference>
<proteinExistence type="predicted"/>
<keyword evidence="3" id="KW-1185">Reference proteome</keyword>
<organism evidence="2 3">
    <name type="scientific">Streptomyces axinellae</name>
    <dbReference type="NCBI Taxonomy" id="552788"/>
    <lineage>
        <taxon>Bacteria</taxon>
        <taxon>Bacillati</taxon>
        <taxon>Actinomycetota</taxon>
        <taxon>Actinomycetes</taxon>
        <taxon>Kitasatosporales</taxon>
        <taxon>Streptomycetaceae</taxon>
        <taxon>Streptomyces</taxon>
    </lineage>
</organism>
<dbReference type="Gene3D" id="3.40.50.1950">
    <property type="entry name" value="Flavin prenyltransferase-like"/>
    <property type="match status" value="1"/>
</dbReference>
<protein>
    <submittedName>
        <fullName evidence="2">Flavoprotein</fullName>
    </submittedName>
</protein>